<dbReference type="AlphaFoldDB" id="A0A3G4V8K7"/>
<gene>
    <name evidence="2" type="ORF">ECB94_00865</name>
</gene>
<dbReference type="InterPro" id="IPR016181">
    <property type="entry name" value="Acyl_CoA_acyltransferase"/>
</dbReference>
<proteinExistence type="predicted"/>
<keyword evidence="2" id="KW-0808">Transferase</keyword>
<evidence type="ECO:0000313" key="2">
    <source>
        <dbReference type="EMBL" id="AYV19932.1"/>
    </source>
</evidence>
<dbReference type="GO" id="GO:0016747">
    <property type="term" value="F:acyltransferase activity, transferring groups other than amino-acyl groups"/>
    <property type="evidence" value="ECO:0007669"/>
    <property type="project" value="InterPro"/>
</dbReference>
<dbReference type="PROSITE" id="PS51186">
    <property type="entry name" value="GNAT"/>
    <property type="match status" value="1"/>
</dbReference>
<evidence type="ECO:0000313" key="3">
    <source>
        <dbReference type="Proteomes" id="UP000279760"/>
    </source>
</evidence>
<dbReference type="EMBL" id="CP033577">
    <property type="protein sequence ID" value="AYV19932.1"/>
    <property type="molecule type" value="Genomic_DNA"/>
</dbReference>
<dbReference type="InterPro" id="IPR051531">
    <property type="entry name" value="N-acetyltransferase"/>
</dbReference>
<dbReference type="Pfam" id="PF13302">
    <property type="entry name" value="Acetyltransf_3"/>
    <property type="match status" value="1"/>
</dbReference>
<dbReference type="Gene3D" id="3.40.630.30">
    <property type="match status" value="1"/>
</dbReference>
<accession>A0A3G4V8K7</accession>
<sequence>MLTLETPRLQLRQIGRSDFELFRLLHQDPEIIRLCFDAPSMDEIKQRFEERLPVWQPGSDEWLCMTIVLKSNQAKVGVTGFKVSNRVAEVGYLMLTEFQGMGIATESLKCVLDWGISQLDVSKFNAVVTQGNHGSERVLEKCGFHIKAIEKEAYVIGGKTFDDIIYQRNVTKRGE</sequence>
<dbReference type="InterPro" id="IPR000182">
    <property type="entry name" value="GNAT_dom"/>
</dbReference>
<dbReference type="SUPFAM" id="SSF55729">
    <property type="entry name" value="Acyl-CoA N-acyltransferases (Nat)"/>
    <property type="match status" value="1"/>
</dbReference>
<reference evidence="2 3" key="1">
    <citation type="submission" date="2018-11" db="EMBL/GenBank/DDBJ databases">
        <title>Complete Genome Sequence of Vbrio mediterranei 117-T6: a Potential Pathogen Bacteria Isolated from the Conchocelis of Pyropia.</title>
        <authorList>
            <person name="Liu Q."/>
        </authorList>
    </citation>
    <scope>NUCLEOTIDE SEQUENCE [LARGE SCALE GENOMIC DNA]</scope>
    <source>
        <strain evidence="2 3">117-T6</strain>
    </source>
</reference>
<dbReference type="PANTHER" id="PTHR43792">
    <property type="entry name" value="GNAT FAMILY, PUTATIVE (AFU_ORTHOLOGUE AFUA_3G00765)-RELATED-RELATED"/>
    <property type="match status" value="1"/>
</dbReference>
<dbReference type="PANTHER" id="PTHR43792:SF1">
    <property type="entry name" value="N-ACETYLTRANSFERASE DOMAIN-CONTAINING PROTEIN"/>
    <property type="match status" value="1"/>
</dbReference>
<evidence type="ECO:0000259" key="1">
    <source>
        <dbReference type="PROSITE" id="PS51186"/>
    </source>
</evidence>
<dbReference type="RefSeq" id="WP_124939754.1">
    <property type="nucleotide sequence ID" value="NZ_CP033577.1"/>
</dbReference>
<dbReference type="Proteomes" id="UP000279760">
    <property type="component" value="Chromosome 1"/>
</dbReference>
<feature type="domain" description="N-acetyltransferase" evidence="1">
    <location>
        <begin position="9"/>
        <end position="171"/>
    </location>
</feature>
<name>A0A3G4V8K7_9VIBR</name>
<protein>
    <submittedName>
        <fullName evidence="2">N-acetyltransferase</fullName>
    </submittedName>
</protein>
<organism evidence="2 3">
    <name type="scientific">Vibrio mediterranei</name>
    <dbReference type="NCBI Taxonomy" id="689"/>
    <lineage>
        <taxon>Bacteria</taxon>
        <taxon>Pseudomonadati</taxon>
        <taxon>Pseudomonadota</taxon>
        <taxon>Gammaproteobacteria</taxon>
        <taxon>Vibrionales</taxon>
        <taxon>Vibrionaceae</taxon>
        <taxon>Vibrio</taxon>
    </lineage>
</organism>